<gene>
    <name evidence="1" type="ORF">GH811_02700</name>
</gene>
<proteinExistence type="predicted"/>
<dbReference type="Proteomes" id="UP000622405">
    <property type="component" value="Unassembled WGS sequence"/>
</dbReference>
<comment type="caution">
    <text evidence="1">The sequence shown here is derived from an EMBL/GenBank/DDBJ whole genome shotgun (WGS) entry which is preliminary data.</text>
</comment>
<evidence type="ECO:0000313" key="2">
    <source>
        <dbReference type="Proteomes" id="UP000622405"/>
    </source>
</evidence>
<keyword evidence="2" id="KW-1185">Reference proteome</keyword>
<dbReference type="RefSeq" id="WP_186893188.1">
    <property type="nucleotide sequence ID" value="NZ_WJBE01000002.1"/>
</dbReference>
<name>A0ABR6YTJ7_9FIRM</name>
<sequence length="140" mass="16141">MIIEKHKRPLNRKMVGTYNDVVKAGDYNASIVEVIMQPDTNKLIFVFKVDIDGEYYYLAEDFDLDAVEEDQLFSIVDLCGDEKGISFRDILEHGGRLVIEQIEEKAIMKSKIISFTLMESVSFDCDLNDLDDDEYDQQRG</sequence>
<organism evidence="1 2">
    <name type="scientific">Acetobacterium malicum</name>
    <dbReference type="NCBI Taxonomy" id="52692"/>
    <lineage>
        <taxon>Bacteria</taxon>
        <taxon>Bacillati</taxon>
        <taxon>Bacillota</taxon>
        <taxon>Clostridia</taxon>
        <taxon>Eubacteriales</taxon>
        <taxon>Eubacteriaceae</taxon>
        <taxon>Acetobacterium</taxon>
    </lineage>
</organism>
<protein>
    <recommendedName>
        <fullName evidence="3">DUF1828 domain-containing protein</fullName>
    </recommendedName>
</protein>
<evidence type="ECO:0008006" key="3">
    <source>
        <dbReference type="Google" id="ProtNLM"/>
    </source>
</evidence>
<dbReference type="EMBL" id="WJBE01000002">
    <property type="protein sequence ID" value="MBC3898526.1"/>
    <property type="molecule type" value="Genomic_DNA"/>
</dbReference>
<evidence type="ECO:0000313" key="1">
    <source>
        <dbReference type="EMBL" id="MBC3898526.1"/>
    </source>
</evidence>
<accession>A0ABR6YTJ7</accession>
<reference evidence="1 2" key="1">
    <citation type="journal article" date="2020" name="mSystems">
        <title>Defining Genomic and Predicted Metabolic Features of the Acetobacterium Genus.</title>
        <authorList>
            <person name="Ross D.E."/>
            <person name="Marshall C.W."/>
            <person name="Gulliver D."/>
            <person name="May H.D."/>
            <person name="Norman R.S."/>
        </authorList>
    </citation>
    <scope>NUCLEOTIDE SEQUENCE [LARGE SCALE GENOMIC DNA]</scope>
    <source>
        <strain evidence="1 2">DSM 4132</strain>
    </source>
</reference>